<dbReference type="EMBL" id="JAWQEG010001856">
    <property type="protein sequence ID" value="KAK3876213.1"/>
    <property type="molecule type" value="Genomic_DNA"/>
</dbReference>
<protein>
    <submittedName>
        <fullName evidence="2">Uncharacterized protein</fullName>
    </submittedName>
</protein>
<evidence type="ECO:0000313" key="3">
    <source>
        <dbReference type="Proteomes" id="UP001286313"/>
    </source>
</evidence>
<gene>
    <name evidence="2" type="ORF">Pcinc_018976</name>
</gene>
<organism evidence="2 3">
    <name type="scientific">Petrolisthes cinctipes</name>
    <name type="common">Flat porcelain crab</name>
    <dbReference type="NCBI Taxonomy" id="88211"/>
    <lineage>
        <taxon>Eukaryota</taxon>
        <taxon>Metazoa</taxon>
        <taxon>Ecdysozoa</taxon>
        <taxon>Arthropoda</taxon>
        <taxon>Crustacea</taxon>
        <taxon>Multicrustacea</taxon>
        <taxon>Malacostraca</taxon>
        <taxon>Eumalacostraca</taxon>
        <taxon>Eucarida</taxon>
        <taxon>Decapoda</taxon>
        <taxon>Pleocyemata</taxon>
        <taxon>Anomura</taxon>
        <taxon>Galatheoidea</taxon>
        <taxon>Porcellanidae</taxon>
        <taxon>Petrolisthes</taxon>
    </lineage>
</organism>
<evidence type="ECO:0000313" key="2">
    <source>
        <dbReference type="EMBL" id="KAK3876213.1"/>
    </source>
</evidence>
<accession>A0AAE1FQW9</accession>
<feature type="compositionally biased region" description="Low complexity" evidence="1">
    <location>
        <begin position="221"/>
        <end position="233"/>
    </location>
</feature>
<dbReference type="Proteomes" id="UP001286313">
    <property type="component" value="Unassembled WGS sequence"/>
</dbReference>
<reference evidence="2" key="1">
    <citation type="submission" date="2023-10" db="EMBL/GenBank/DDBJ databases">
        <title>Genome assemblies of two species of porcelain crab, Petrolisthes cinctipes and Petrolisthes manimaculis (Anomura: Porcellanidae).</title>
        <authorList>
            <person name="Angst P."/>
        </authorList>
    </citation>
    <scope>NUCLEOTIDE SEQUENCE</scope>
    <source>
        <strain evidence="2">PB745_01</strain>
        <tissue evidence="2">Gill</tissue>
    </source>
</reference>
<keyword evidence="3" id="KW-1185">Reference proteome</keyword>
<feature type="region of interest" description="Disordered" evidence="1">
    <location>
        <begin position="210"/>
        <end position="233"/>
    </location>
</feature>
<dbReference type="AlphaFoldDB" id="A0AAE1FQW9"/>
<sequence length="322" mass="35123">MGVEGEPYHSLLTNSFGTLQLVSGFWVLFTASFPSRSSRSLFPRVDGVVDKLGVLRMMDMGRERREQEQMTPFPLPPSSFLNPRPSTSCNKLPSTSPNPLPSTSSSHPTPLPTTLLFPPHSSSHTTPLPTPLLFPPHSSSHHTPLPTTLLFPPHSSSHHTPLPTTLLFPPHSSSYFTPLPTSLLFPLHSSSHPTPLPTSLLFPLHSSSHSHHISPIPTPHPSHSTPHPSHSHSSSTSSLLLLLSIPLPSSHFCSSTQLFPGAFLSEGYTWLVAPSFLHRSHLGTSPSSSGPIFVFVDFIYYSHAPLSQVVIFSRNLNDPDLT</sequence>
<comment type="caution">
    <text evidence="2">The sequence shown here is derived from an EMBL/GenBank/DDBJ whole genome shotgun (WGS) entry which is preliminary data.</text>
</comment>
<feature type="region of interest" description="Disordered" evidence="1">
    <location>
        <begin position="64"/>
        <end position="128"/>
    </location>
</feature>
<evidence type="ECO:0000256" key="1">
    <source>
        <dbReference type="SAM" id="MobiDB-lite"/>
    </source>
</evidence>
<proteinExistence type="predicted"/>
<feature type="compositionally biased region" description="Low complexity" evidence="1">
    <location>
        <begin position="78"/>
        <end position="127"/>
    </location>
</feature>
<name>A0AAE1FQW9_PETCI</name>